<feature type="domain" description="DUF7964" evidence="1">
    <location>
        <begin position="50"/>
        <end position="137"/>
    </location>
</feature>
<evidence type="ECO:0000313" key="3">
    <source>
        <dbReference type="Proteomes" id="UP000281564"/>
    </source>
</evidence>
<keyword evidence="3" id="KW-1185">Reference proteome</keyword>
<dbReference type="AlphaFoldDB" id="A0A3A6PWC4"/>
<reference evidence="2 3" key="1">
    <citation type="submission" date="2018-06" db="EMBL/GenBank/DDBJ databases">
        <title>Halonotius sp. F13-13 a new haloarchaeeon isolated from a solar saltern from Isla Cristina, Huelva, Spain.</title>
        <authorList>
            <person name="Duran-Viseras A."/>
            <person name="Sanchez-Porro C."/>
            <person name="Ventosa A."/>
        </authorList>
    </citation>
    <scope>NUCLEOTIDE SEQUENCE [LARGE SCALE GENOMIC DNA]</scope>
    <source>
        <strain evidence="2 3">CECT 7525</strain>
    </source>
</reference>
<evidence type="ECO:0000313" key="2">
    <source>
        <dbReference type="EMBL" id="RJX47842.1"/>
    </source>
</evidence>
<organism evidence="2 3">
    <name type="scientific">Halonotius pteroides</name>
    <dbReference type="NCBI Taxonomy" id="268735"/>
    <lineage>
        <taxon>Archaea</taxon>
        <taxon>Methanobacteriati</taxon>
        <taxon>Methanobacteriota</taxon>
        <taxon>Stenosarchaea group</taxon>
        <taxon>Halobacteria</taxon>
        <taxon>Halobacteriales</taxon>
        <taxon>Haloferacaceae</taxon>
        <taxon>Halonotius</taxon>
    </lineage>
</organism>
<dbReference type="OrthoDB" id="350440at2157"/>
<accession>A0A3A6PWC4</accession>
<gene>
    <name evidence="2" type="ORF">DP106_13870</name>
</gene>
<dbReference type="RefSeq" id="WP_120086260.1">
    <property type="nucleotide sequence ID" value="NZ_QMDW01000031.1"/>
</dbReference>
<proteinExistence type="predicted"/>
<dbReference type="Proteomes" id="UP000281564">
    <property type="component" value="Unassembled WGS sequence"/>
</dbReference>
<evidence type="ECO:0000259" key="1">
    <source>
        <dbReference type="Pfam" id="PF25912"/>
    </source>
</evidence>
<name>A0A3A6PWC4_9EURY</name>
<comment type="caution">
    <text evidence="2">The sequence shown here is derived from an EMBL/GenBank/DDBJ whole genome shotgun (WGS) entry which is preliminary data.</text>
</comment>
<dbReference type="EMBL" id="QMDW01000031">
    <property type="protein sequence ID" value="RJX47842.1"/>
    <property type="molecule type" value="Genomic_DNA"/>
</dbReference>
<dbReference type="Pfam" id="PF25912">
    <property type="entry name" value="DUF7964"/>
    <property type="match status" value="1"/>
</dbReference>
<sequence length="165" mass="17745">MAHTCDDCEETFRTLTKLRLHDCPGPALTDPDHVSKIIEQTGEISQGDVVAAFPEQSVPTEEVEALEEADGIHTAMSLMSGSPGTGQTERIALQTPTAGAVIEYFPQRGWIAVRTVAGEDKTDDQLSGALMEQVQDWQSVVTDLALGHASGDVDAKQQLRDELGI</sequence>
<dbReference type="InterPro" id="IPR058270">
    <property type="entry name" value="DUF7964"/>
</dbReference>
<protein>
    <recommendedName>
        <fullName evidence="1">DUF7964 domain-containing protein</fullName>
    </recommendedName>
</protein>